<keyword evidence="4" id="KW-1185">Reference proteome</keyword>
<dbReference type="InterPro" id="IPR046517">
    <property type="entry name" value="DUF6695"/>
</dbReference>
<dbReference type="Pfam" id="PF20405">
    <property type="entry name" value="DUF6695"/>
    <property type="match status" value="1"/>
</dbReference>
<accession>A0A2S9IYG9</accession>
<proteinExistence type="predicted"/>
<dbReference type="EMBL" id="PVBQ01000019">
    <property type="protein sequence ID" value="PRD45573.1"/>
    <property type="molecule type" value="Genomic_DNA"/>
</dbReference>
<dbReference type="RefSeq" id="WP_105718374.1">
    <property type="nucleotide sequence ID" value="NZ_PVBQ01000019.1"/>
</dbReference>
<feature type="domain" description="Type VI secretion system effector TseH-like" evidence="2">
    <location>
        <begin position="8"/>
        <end position="171"/>
    </location>
</feature>
<evidence type="ECO:0000259" key="2">
    <source>
        <dbReference type="Pfam" id="PF25218"/>
    </source>
</evidence>
<protein>
    <submittedName>
        <fullName evidence="3">Uncharacterized protein</fullName>
    </submittedName>
</protein>
<evidence type="ECO:0000313" key="3">
    <source>
        <dbReference type="EMBL" id="PRD45573.1"/>
    </source>
</evidence>
<dbReference type="OrthoDB" id="695573at2"/>
<feature type="domain" description="DUF6695" evidence="1">
    <location>
        <begin position="263"/>
        <end position="337"/>
    </location>
</feature>
<sequence>MYTFNDIAIPISWPDKTALGDEKWMVFLKQIGLVKNLHFKVGHAAILLVERNSGKIRYFDFGRYLSPRGYGRARSVLFDPRLAISTAARITRNGDVQNIEEILEELCEKEEATHGGGRTFFSICKHVSFSKCVAYAEKLVAQGPVLYGALAKDNNSCSRFVAQILTEGMDTDDSRRRKILYPECLKASPTSNVVNAVSSREVFCYEKGVLQTRKMRRKDSLSFQFGLLKDNFTKKGSKNLISDQTPGMIEEPTRPSTVPEDVQWMGGIGEGAWFRLEKLQDENIFVIYKYAASGKLEYKTRTVCTQHFQIDRPYIFTPNFLYSSYSVIQNDNLYIFSAEPTIGNANSNQENMKAIL</sequence>
<dbReference type="InterPro" id="IPR057382">
    <property type="entry name" value="TseH"/>
</dbReference>
<comment type="caution">
    <text evidence="3">The sequence shown here is derived from an EMBL/GenBank/DDBJ whole genome shotgun (WGS) entry which is preliminary data.</text>
</comment>
<dbReference type="Proteomes" id="UP000239711">
    <property type="component" value="Unassembled WGS sequence"/>
</dbReference>
<evidence type="ECO:0000259" key="1">
    <source>
        <dbReference type="Pfam" id="PF20405"/>
    </source>
</evidence>
<dbReference type="AlphaFoldDB" id="A0A2S9IYG9"/>
<evidence type="ECO:0000313" key="4">
    <source>
        <dbReference type="Proteomes" id="UP000239711"/>
    </source>
</evidence>
<dbReference type="Pfam" id="PF25218">
    <property type="entry name" value="TseH"/>
    <property type="match status" value="1"/>
</dbReference>
<gene>
    <name evidence="3" type="ORF">C5745_17845</name>
</gene>
<reference evidence="3 4" key="1">
    <citation type="submission" date="2018-02" db="EMBL/GenBank/DDBJ databases">
        <title>The draft genome of Sphingobacterium sp. 5JN-11.</title>
        <authorList>
            <person name="Liu L."/>
            <person name="Li L."/>
            <person name="Liang L."/>
            <person name="Zhang X."/>
            <person name="Wang T."/>
        </authorList>
    </citation>
    <scope>NUCLEOTIDE SEQUENCE [LARGE SCALE GENOMIC DNA]</scope>
    <source>
        <strain evidence="3 4">5JN-11</strain>
    </source>
</reference>
<organism evidence="3 4">
    <name type="scientific">Sphingobacterium haloxyli</name>
    <dbReference type="NCBI Taxonomy" id="2100533"/>
    <lineage>
        <taxon>Bacteria</taxon>
        <taxon>Pseudomonadati</taxon>
        <taxon>Bacteroidota</taxon>
        <taxon>Sphingobacteriia</taxon>
        <taxon>Sphingobacteriales</taxon>
        <taxon>Sphingobacteriaceae</taxon>
        <taxon>Sphingobacterium</taxon>
    </lineage>
</organism>
<name>A0A2S9IYG9_9SPHI</name>